<dbReference type="AlphaFoldDB" id="A0A5S3XF56"/>
<gene>
    <name evidence="2" type="ORF">CWB96_22135</name>
    <name evidence="1" type="ORF">CWB97_07515</name>
</gene>
<proteinExistence type="predicted"/>
<evidence type="ECO:0000313" key="2">
    <source>
        <dbReference type="EMBL" id="TMP51824.1"/>
    </source>
</evidence>
<dbReference type="EMBL" id="PNCK01000025">
    <property type="protein sequence ID" value="TMP44017.1"/>
    <property type="molecule type" value="Genomic_DNA"/>
</dbReference>
<sequence>MVSGFKLKLKTKKMKILSANSVMDAKQTKVIAGGTSETETHKYSGALSPVLEETSINYN</sequence>
<protein>
    <submittedName>
        <fullName evidence="2">Uncharacterized protein</fullName>
    </submittedName>
</protein>
<organism evidence="2 4">
    <name type="scientific">Pseudoalteromonas citrea</name>
    <dbReference type="NCBI Taxonomy" id="43655"/>
    <lineage>
        <taxon>Bacteria</taxon>
        <taxon>Pseudomonadati</taxon>
        <taxon>Pseudomonadota</taxon>
        <taxon>Gammaproteobacteria</taxon>
        <taxon>Alteromonadales</taxon>
        <taxon>Pseudoalteromonadaceae</taxon>
        <taxon>Pseudoalteromonas</taxon>
    </lineage>
</organism>
<reference evidence="2 4" key="1">
    <citation type="submission" date="2017-12" db="EMBL/GenBank/DDBJ databases">
        <authorList>
            <person name="Paulsen S."/>
            <person name="Gram L.K."/>
        </authorList>
    </citation>
    <scope>NUCLEOTIDE SEQUENCE [LARGE SCALE GENOMIC DNA]</scope>
    <source>
        <strain evidence="2 4">S2231</strain>
        <strain evidence="1">S2233</strain>
    </source>
</reference>
<accession>A0A5S3XF56</accession>
<keyword evidence="3" id="KW-1185">Reference proteome</keyword>
<dbReference type="EMBL" id="PNCL01000193">
    <property type="protein sequence ID" value="TMP51824.1"/>
    <property type="molecule type" value="Genomic_DNA"/>
</dbReference>
<comment type="caution">
    <text evidence="2">The sequence shown here is derived from an EMBL/GenBank/DDBJ whole genome shotgun (WGS) entry which is preliminary data.</text>
</comment>
<evidence type="ECO:0000313" key="4">
    <source>
        <dbReference type="Proteomes" id="UP000307706"/>
    </source>
</evidence>
<name>A0A5S3XF56_9GAMM</name>
<dbReference type="Proteomes" id="UP000305730">
    <property type="component" value="Unassembled WGS sequence"/>
</dbReference>
<evidence type="ECO:0000313" key="3">
    <source>
        <dbReference type="Proteomes" id="UP000305730"/>
    </source>
</evidence>
<dbReference type="Proteomes" id="UP000307706">
    <property type="component" value="Unassembled WGS sequence"/>
</dbReference>
<reference evidence="3 4" key="2">
    <citation type="submission" date="2019-06" db="EMBL/GenBank/DDBJ databases">
        <title>Co-occurence of chitin degradation, pigmentation and bioactivity in marine Pseudoalteromonas.</title>
        <authorList>
            <person name="Sonnenschein E.C."/>
            <person name="Bech P.K."/>
        </authorList>
    </citation>
    <scope>NUCLEOTIDE SEQUENCE [LARGE SCALE GENOMIC DNA]</scope>
    <source>
        <strain evidence="4">S2231</strain>
        <strain evidence="1 3">S2233</strain>
    </source>
</reference>
<evidence type="ECO:0000313" key="1">
    <source>
        <dbReference type="EMBL" id="TMP44017.1"/>
    </source>
</evidence>
<reference evidence="2" key="3">
    <citation type="submission" date="2019-09" db="EMBL/GenBank/DDBJ databases">
        <title>Co-occurence of chitin degradation, pigmentation and bioactivity in marine Pseudoalteromonas.</title>
        <authorList>
            <person name="Sonnenschein E.C."/>
            <person name="Bech P.K."/>
        </authorList>
    </citation>
    <scope>NUCLEOTIDE SEQUENCE</scope>
    <source>
        <strain evidence="2">S2231</strain>
    </source>
</reference>